<accession>A0AAW2DEC6</accession>
<comment type="caution">
    <text evidence="1">The sequence shown here is derived from an EMBL/GenBank/DDBJ whole genome shotgun (WGS) entry which is preliminary data.</text>
</comment>
<proteinExistence type="predicted"/>
<dbReference type="Proteomes" id="UP001459277">
    <property type="component" value="Unassembled WGS sequence"/>
</dbReference>
<keyword evidence="2" id="KW-1185">Reference proteome</keyword>
<reference evidence="1 2" key="1">
    <citation type="submission" date="2024-01" db="EMBL/GenBank/DDBJ databases">
        <title>A telomere-to-telomere, gap-free genome of sweet tea (Lithocarpus litseifolius).</title>
        <authorList>
            <person name="Zhou J."/>
        </authorList>
    </citation>
    <scope>NUCLEOTIDE SEQUENCE [LARGE SCALE GENOMIC DNA]</scope>
    <source>
        <strain evidence="1">Zhou-2022a</strain>
        <tissue evidence="1">Leaf</tissue>
    </source>
</reference>
<dbReference type="AlphaFoldDB" id="A0AAW2DEC6"/>
<dbReference type="EMBL" id="JAZDWU010000003">
    <property type="protein sequence ID" value="KAL0008756.1"/>
    <property type="molecule type" value="Genomic_DNA"/>
</dbReference>
<gene>
    <name evidence="1" type="ORF">SO802_010258</name>
</gene>
<evidence type="ECO:0000313" key="2">
    <source>
        <dbReference type="Proteomes" id="UP001459277"/>
    </source>
</evidence>
<name>A0AAW2DEC6_9ROSI</name>
<organism evidence="1 2">
    <name type="scientific">Lithocarpus litseifolius</name>
    <dbReference type="NCBI Taxonomy" id="425828"/>
    <lineage>
        <taxon>Eukaryota</taxon>
        <taxon>Viridiplantae</taxon>
        <taxon>Streptophyta</taxon>
        <taxon>Embryophyta</taxon>
        <taxon>Tracheophyta</taxon>
        <taxon>Spermatophyta</taxon>
        <taxon>Magnoliopsida</taxon>
        <taxon>eudicotyledons</taxon>
        <taxon>Gunneridae</taxon>
        <taxon>Pentapetalae</taxon>
        <taxon>rosids</taxon>
        <taxon>fabids</taxon>
        <taxon>Fagales</taxon>
        <taxon>Fagaceae</taxon>
        <taxon>Lithocarpus</taxon>
    </lineage>
</organism>
<protein>
    <submittedName>
        <fullName evidence="1">Uncharacterized protein</fullName>
    </submittedName>
</protein>
<sequence length="179" mass="19889">MMIWRGVSMVLGHFPDLFGVFGSTSAIRATFLLWLTIIEQLHLSCNIRGNPDCYTAKKSLIGGAASVSLDASLFWLVSIMLALNAKEDYFDDDTEEVPVKGGDDNAITIETNKIDVSDDMENFNGENHQIITIETDELVDSLTNVEFLDDVQDDISHSITTEADELETLLHNTQDDSQE</sequence>
<evidence type="ECO:0000313" key="1">
    <source>
        <dbReference type="EMBL" id="KAL0008756.1"/>
    </source>
</evidence>